<feature type="compositionally biased region" description="Low complexity" evidence="3">
    <location>
        <begin position="600"/>
        <end position="624"/>
    </location>
</feature>
<dbReference type="GO" id="GO:0008081">
    <property type="term" value="F:phosphoric diester hydrolase activity"/>
    <property type="evidence" value="ECO:0007669"/>
    <property type="project" value="TreeGrafter"/>
</dbReference>
<name>A0A0C9V561_SPHS4</name>
<keyword evidence="4" id="KW-0732">Signal</keyword>
<sequence>MKVNKLHSSLAGLLALTTLGEASLKSIYTSQILAKLESAAECTGCEAVLVPAKALAILGDAAFNDVFTVLCKALKVEDDDVCDGLIAGTGPVLAHAAAPAKPKAFVSTGKAPLQAIHFSDVHIDRDYKVGSETQCTKPICCRSYADQAGATIVEGAEPFGNRKCVTPIVLSDSMLDSIKALAPSAKFSILTGDVVDHHLWMVNESYVTHDLHAWNQQMEAKLGAPVYGAIGNQYASFASTTTLARLRLLRNGFMTSKVHIGLYVNSMFFATQWIGADASSQIKHGSGSYSVVIANANLRLISINTQYCTDPNGVLAFIVSQLQAAEDAGQRAWLFGHIPPGEKDFFRDQSNYFNQVVQRYKNAIAGQFYGHTHKDGFSVAYSDFNNRTAANANAFGLIAPSLTPTSGHPAFKLYDVDPDTYEIMDAKVYIANITSPTFQTQPKCELYYSARDVYGSLIGDLAATDSLNATFWHKLTEVFEKNDNAWQLYLDHKSRGADVTTCSTTDNCKANAICYIRGMRGEDNCYTPTAGLSITVRDTEAVDSEDSSAAVLPADGECETAGTHSIIRDIAIKLQTTGISDDVRAQILSALDDDEDDSIAEAQASAASAAAATETTDANDSISE</sequence>
<protein>
    <recommendedName>
        <fullName evidence="7">Sphingomyelin phosphodiesterase</fullName>
    </recommendedName>
</protein>
<proteinExistence type="predicted"/>
<evidence type="ECO:0000313" key="5">
    <source>
        <dbReference type="EMBL" id="KIJ36792.1"/>
    </source>
</evidence>
<keyword evidence="1" id="KW-0378">Hydrolase</keyword>
<dbReference type="HOGENOM" id="CLU_014743_1_0_1"/>
<accession>A0A0C9V561</accession>
<keyword evidence="6" id="KW-1185">Reference proteome</keyword>
<evidence type="ECO:0000256" key="3">
    <source>
        <dbReference type="SAM" id="MobiDB-lite"/>
    </source>
</evidence>
<dbReference type="CDD" id="cd00842">
    <property type="entry name" value="MPP_ASMase"/>
    <property type="match status" value="1"/>
</dbReference>
<dbReference type="InterPro" id="IPR029052">
    <property type="entry name" value="Metallo-depent_PP-like"/>
</dbReference>
<dbReference type="PANTHER" id="PTHR10340:SF34">
    <property type="entry name" value="SPHINGOMYELIN PHOSPHODIESTERASE"/>
    <property type="match status" value="1"/>
</dbReference>
<evidence type="ECO:0008006" key="7">
    <source>
        <dbReference type="Google" id="ProtNLM"/>
    </source>
</evidence>
<organism evidence="5 6">
    <name type="scientific">Sphaerobolus stellatus (strain SS14)</name>
    <dbReference type="NCBI Taxonomy" id="990650"/>
    <lineage>
        <taxon>Eukaryota</taxon>
        <taxon>Fungi</taxon>
        <taxon>Dikarya</taxon>
        <taxon>Basidiomycota</taxon>
        <taxon>Agaricomycotina</taxon>
        <taxon>Agaricomycetes</taxon>
        <taxon>Phallomycetidae</taxon>
        <taxon>Geastrales</taxon>
        <taxon>Sphaerobolaceae</taxon>
        <taxon>Sphaerobolus</taxon>
    </lineage>
</organism>
<dbReference type="Proteomes" id="UP000054279">
    <property type="component" value="Unassembled WGS sequence"/>
</dbReference>
<dbReference type="SUPFAM" id="SSF56300">
    <property type="entry name" value="Metallo-dependent phosphatases"/>
    <property type="match status" value="1"/>
</dbReference>
<feature type="chain" id="PRO_5002205220" description="Sphingomyelin phosphodiesterase" evidence="4">
    <location>
        <begin position="23"/>
        <end position="624"/>
    </location>
</feature>
<evidence type="ECO:0000256" key="2">
    <source>
        <dbReference type="ARBA" id="ARBA00023180"/>
    </source>
</evidence>
<evidence type="ECO:0000256" key="4">
    <source>
        <dbReference type="SAM" id="SignalP"/>
    </source>
</evidence>
<feature type="region of interest" description="Disordered" evidence="3">
    <location>
        <begin position="599"/>
        <end position="624"/>
    </location>
</feature>
<evidence type="ECO:0000313" key="6">
    <source>
        <dbReference type="Proteomes" id="UP000054279"/>
    </source>
</evidence>
<dbReference type="InterPro" id="IPR041805">
    <property type="entry name" value="ASMase/PPN1_MPP"/>
</dbReference>
<dbReference type="Gene3D" id="3.60.21.10">
    <property type="match status" value="1"/>
</dbReference>
<dbReference type="GO" id="GO:0005615">
    <property type="term" value="C:extracellular space"/>
    <property type="evidence" value="ECO:0007669"/>
    <property type="project" value="TreeGrafter"/>
</dbReference>
<gene>
    <name evidence="5" type="ORF">M422DRAFT_260892</name>
</gene>
<feature type="signal peptide" evidence="4">
    <location>
        <begin position="1"/>
        <end position="22"/>
    </location>
</feature>
<evidence type="ECO:0000256" key="1">
    <source>
        <dbReference type="ARBA" id="ARBA00022801"/>
    </source>
</evidence>
<dbReference type="OrthoDB" id="282973at2759"/>
<keyword evidence="2" id="KW-0325">Glycoprotein</keyword>
<dbReference type="EMBL" id="KN837175">
    <property type="protein sequence ID" value="KIJ36792.1"/>
    <property type="molecule type" value="Genomic_DNA"/>
</dbReference>
<reference evidence="5 6" key="1">
    <citation type="submission" date="2014-06" db="EMBL/GenBank/DDBJ databases">
        <title>Evolutionary Origins and Diversification of the Mycorrhizal Mutualists.</title>
        <authorList>
            <consortium name="DOE Joint Genome Institute"/>
            <consortium name="Mycorrhizal Genomics Consortium"/>
            <person name="Kohler A."/>
            <person name="Kuo A."/>
            <person name="Nagy L.G."/>
            <person name="Floudas D."/>
            <person name="Copeland A."/>
            <person name="Barry K.W."/>
            <person name="Cichocki N."/>
            <person name="Veneault-Fourrey C."/>
            <person name="LaButti K."/>
            <person name="Lindquist E.A."/>
            <person name="Lipzen A."/>
            <person name="Lundell T."/>
            <person name="Morin E."/>
            <person name="Murat C."/>
            <person name="Riley R."/>
            <person name="Ohm R."/>
            <person name="Sun H."/>
            <person name="Tunlid A."/>
            <person name="Henrissat B."/>
            <person name="Grigoriev I.V."/>
            <person name="Hibbett D.S."/>
            <person name="Martin F."/>
        </authorList>
    </citation>
    <scope>NUCLEOTIDE SEQUENCE [LARGE SCALE GENOMIC DNA]</scope>
    <source>
        <strain evidence="5 6">SS14</strain>
    </source>
</reference>
<dbReference type="PANTHER" id="PTHR10340">
    <property type="entry name" value="SPHINGOMYELIN PHOSPHODIESTERASE"/>
    <property type="match status" value="1"/>
</dbReference>
<dbReference type="AlphaFoldDB" id="A0A0C9V561"/>